<comment type="pathway">
    <text evidence="2 12">Amino-acid biosynthesis; L-lysine biosynthesis via DAP pathway; (S)-tetrahydrodipicolinate from L-aspartate: step 3/4.</text>
</comment>
<dbReference type="InterPro" id="IPR013785">
    <property type="entry name" value="Aldolase_TIM"/>
</dbReference>
<evidence type="ECO:0000256" key="1">
    <source>
        <dbReference type="ARBA" id="ARBA00003294"/>
    </source>
</evidence>
<evidence type="ECO:0000256" key="12">
    <source>
        <dbReference type="HAMAP-Rule" id="MF_00418"/>
    </source>
</evidence>
<evidence type="ECO:0000256" key="4">
    <source>
        <dbReference type="ARBA" id="ARBA00012086"/>
    </source>
</evidence>
<dbReference type="AlphaFoldDB" id="A0A451D1L3"/>
<dbReference type="PANTHER" id="PTHR12128">
    <property type="entry name" value="DIHYDRODIPICOLINATE SYNTHASE"/>
    <property type="match status" value="1"/>
</dbReference>
<dbReference type="SMART" id="SM01130">
    <property type="entry name" value="DHDPS"/>
    <property type="match status" value="1"/>
</dbReference>
<dbReference type="EMBL" id="LR217703">
    <property type="protein sequence ID" value="VFP79502.1"/>
    <property type="molecule type" value="Genomic_DNA"/>
</dbReference>
<sequence length="302" mass="33218" precursor="true">MFTGSIVALLTPMDNQGKICKKSLKKLINYHVMNGTSAIVALGTTGESVTLKNTERNDLILLILEIADGRIPIIVGTGSPSTAESIVYTQGLENLGVSACLSVTPYYNCPTQEGLYQHFKKISENTDLPQILYNIPLRTGIDLLPETIQRLGDLRNIIGIKEATGNLSRVTQIKKLVNKDFMLLSGDDATALDFMKLGGHGVISVTANIAAREVAKICFLAKHGNFFKAYALNQQLIDLHHALFIEPNPIPIKWVAKRLGLIETDLLRLPMTPLTNISCLFLEKILNRAQLILMKGDVCSYE</sequence>
<gene>
    <name evidence="12 16" type="primary">dapA</name>
    <name evidence="16" type="ORF">ERCICUMA2628_053</name>
</gene>
<comment type="similarity">
    <text evidence="3 12 13">Belongs to the DapA family.</text>
</comment>
<dbReference type="PANTHER" id="PTHR12128:SF66">
    <property type="entry name" value="4-HYDROXY-2-OXOGLUTARATE ALDOLASE, MITOCHONDRIAL"/>
    <property type="match status" value="1"/>
</dbReference>
<dbReference type="RefSeq" id="WP_157993305.1">
    <property type="nucleotide sequence ID" value="NZ_LR217703.1"/>
</dbReference>
<evidence type="ECO:0000256" key="2">
    <source>
        <dbReference type="ARBA" id="ARBA00005120"/>
    </source>
</evidence>
<comment type="caution">
    <text evidence="12">Was originally thought to be a dihydrodipicolinate synthase (DHDPS), catalyzing the condensation of (S)-aspartate-beta-semialdehyde [(S)-ASA] and pyruvate to dihydrodipicolinate (DHDP). However, it was shown in E.coli that the product of the enzymatic reaction is not dihydrodipicolinate but in fact (4S)-4-hydroxy-2,3,4,5-tetrahydro-(2S)-dipicolinic acid (HTPA), and that the consecutive dehydration reaction leading to DHDP is not spontaneous but catalyzed by DapB.</text>
</comment>
<evidence type="ECO:0000256" key="9">
    <source>
        <dbReference type="ARBA" id="ARBA00023239"/>
    </source>
</evidence>
<evidence type="ECO:0000256" key="13">
    <source>
        <dbReference type="PIRNR" id="PIRNR001365"/>
    </source>
</evidence>
<feature type="binding site" evidence="12 15">
    <location>
        <position position="45"/>
    </location>
    <ligand>
        <name>pyruvate</name>
        <dbReference type="ChEBI" id="CHEBI:15361"/>
    </ligand>
</feature>
<keyword evidence="6 12" id="KW-0028">Amino-acid biosynthesis</keyword>
<accession>A0A451D1L3</accession>
<dbReference type="GO" id="GO:0009089">
    <property type="term" value="P:lysine biosynthetic process via diaminopimelate"/>
    <property type="evidence" value="ECO:0007669"/>
    <property type="project" value="UniProtKB-UniRule"/>
</dbReference>
<comment type="subcellular location">
    <subcellularLocation>
        <location evidence="12">Cytoplasm</location>
    </subcellularLocation>
</comment>
<keyword evidence="7 12" id="KW-0220">Diaminopimelate biosynthesis</keyword>
<dbReference type="EC" id="4.3.3.7" evidence="4 12"/>
<dbReference type="NCBIfam" id="TIGR00674">
    <property type="entry name" value="dapA"/>
    <property type="match status" value="1"/>
</dbReference>
<dbReference type="Pfam" id="PF00701">
    <property type="entry name" value="DHDPS"/>
    <property type="match status" value="1"/>
</dbReference>
<dbReference type="PROSITE" id="PS00665">
    <property type="entry name" value="DHDPS_1"/>
    <property type="match status" value="1"/>
</dbReference>
<dbReference type="SUPFAM" id="SSF51569">
    <property type="entry name" value="Aldolase"/>
    <property type="match status" value="1"/>
</dbReference>
<comment type="function">
    <text evidence="1 12">Catalyzes the condensation of (S)-aspartate-beta-semialdehyde [(S)-ASA] and pyruvate to 4-hydroxy-tetrahydrodipicolinate (HTPA).</text>
</comment>
<feature type="active site" description="Proton donor/acceptor" evidence="12 14">
    <location>
        <position position="133"/>
    </location>
</feature>
<reference evidence="16 17" key="1">
    <citation type="submission" date="2019-02" db="EMBL/GenBank/DDBJ databases">
        <authorList>
            <person name="Manzano-Marin A."/>
            <person name="Manzano-Marin A."/>
        </authorList>
    </citation>
    <scope>NUCLEOTIDE SEQUENCE [LARGE SCALE GENOMIC DNA]</scope>
    <source>
        <strain evidence="16 17">ErCicuneomaculata</strain>
    </source>
</reference>
<dbReference type="GO" id="GO:0008840">
    <property type="term" value="F:4-hydroxy-tetrahydrodipicolinate synthase activity"/>
    <property type="evidence" value="ECO:0007669"/>
    <property type="project" value="UniProtKB-UniRule"/>
</dbReference>
<dbReference type="InterPro" id="IPR020624">
    <property type="entry name" value="Schiff_base-form_aldolases_CS"/>
</dbReference>
<keyword evidence="9 12" id="KW-0456">Lyase</keyword>
<evidence type="ECO:0000256" key="7">
    <source>
        <dbReference type="ARBA" id="ARBA00022915"/>
    </source>
</evidence>
<dbReference type="CDD" id="cd00950">
    <property type="entry name" value="DHDPS"/>
    <property type="match status" value="1"/>
</dbReference>
<dbReference type="Proteomes" id="UP000294412">
    <property type="component" value="Chromosome"/>
</dbReference>
<dbReference type="PROSITE" id="PS00666">
    <property type="entry name" value="DHDPS_2"/>
    <property type="match status" value="1"/>
</dbReference>
<dbReference type="GO" id="GO:0019877">
    <property type="term" value="P:diaminopimelate biosynthetic process"/>
    <property type="evidence" value="ECO:0007669"/>
    <property type="project" value="UniProtKB-UniRule"/>
</dbReference>
<protein>
    <recommendedName>
        <fullName evidence="4 12">4-hydroxy-tetrahydrodipicolinate synthase</fullName>
        <shortName evidence="12">HTPA synthase</shortName>
        <ecNumber evidence="4 12">4.3.3.7</ecNumber>
    </recommendedName>
</protein>
<dbReference type="HAMAP" id="MF_00418">
    <property type="entry name" value="DapA"/>
    <property type="match status" value="1"/>
</dbReference>
<dbReference type="PIRSF" id="PIRSF001365">
    <property type="entry name" value="DHDPS"/>
    <property type="match status" value="1"/>
</dbReference>
<dbReference type="Gene3D" id="3.20.20.70">
    <property type="entry name" value="Aldolase class I"/>
    <property type="match status" value="1"/>
</dbReference>
<evidence type="ECO:0000256" key="15">
    <source>
        <dbReference type="PIRSR" id="PIRSR001365-2"/>
    </source>
</evidence>
<dbReference type="InterPro" id="IPR005263">
    <property type="entry name" value="DapA"/>
</dbReference>
<evidence type="ECO:0000256" key="5">
    <source>
        <dbReference type="ARBA" id="ARBA00022490"/>
    </source>
</evidence>
<evidence type="ECO:0000256" key="8">
    <source>
        <dbReference type="ARBA" id="ARBA00023154"/>
    </source>
</evidence>
<dbReference type="PRINTS" id="PR00146">
    <property type="entry name" value="DHPICSNTHASE"/>
</dbReference>
<organism evidence="16 17">
    <name type="scientific">Candidatus Erwinia haradaeae</name>
    <dbReference type="NCBI Taxonomy" id="1922217"/>
    <lineage>
        <taxon>Bacteria</taxon>
        <taxon>Pseudomonadati</taxon>
        <taxon>Pseudomonadota</taxon>
        <taxon>Gammaproteobacteria</taxon>
        <taxon>Enterobacterales</taxon>
        <taxon>Erwiniaceae</taxon>
        <taxon>Erwinia</taxon>
    </lineage>
</organism>
<comment type="catalytic activity">
    <reaction evidence="11 12">
        <text>L-aspartate 4-semialdehyde + pyruvate = (2S,4S)-4-hydroxy-2,3,4,5-tetrahydrodipicolinate + H2O + H(+)</text>
        <dbReference type="Rhea" id="RHEA:34171"/>
        <dbReference type="ChEBI" id="CHEBI:15361"/>
        <dbReference type="ChEBI" id="CHEBI:15377"/>
        <dbReference type="ChEBI" id="CHEBI:15378"/>
        <dbReference type="ChEBI" id="CHEBI:67139"/>
        <dbReference type="ChEBI" id="CHEBI:537519"/>
        <dbReference type="EC" id="4.3.3.7"/>
    </reaction>
</comment>
<name>A0A451D1L3_9GAMM</name>
<evidence type="ECO:0000256" key="3">
    <source>
        <dbReference type="ARBA" id="ARBA00007592"/>
    </source>
</evidence>
<keyword evidence="10 12" id="KW-0704">Schiff base</keyword>
<feature type="site" description="Part of a proton relay during catalysis" evidence="12">
    <location>
        <position position="107"/>
    </location>
</feature>
<proteinExistence type="inferred from homology"/>
<evidence type="ECO:0000256" key="10">
    <source>
        <dbReference type="ARBA" id="ARBA00023270"/>
    </source>
</evidence>
<evidence type="ECO:0000256" key="14">
    <source>
        <dbReference type="PIRSR" id="PIRSR001365-1"/>
    </source>
</evidence>
<feature type="binding site" evidence="12 15">
    <location>
        <position position="203"/>
    </location>
    <ligand>
        <name>pyruvate</name>
        <dbReference type="ChEBI" id="CHEBI:15361"/>
    </ligand>
</feature>
<evidence type="ECO:0000313" key="16">
    <source>
        <dbReference type="EMBL" id="VFP79502.1"/>
    </source>
</evidence>
<dbReference type="UniPathway" id="UPA00034">
    <property type="reaction ID" value="UER00017"/>
</dbReference>
<evidence type="ECO:0000256" key="11">
    <source>
        <dbReference type="ARBA" id="ARBA00047836"/>
    </source>
</evidence>
<comment type="subunit">
    <text evidence="12">Homotetramer; dimer of dimers.</text>
</comment>
<evidence type="ECO:0000256" key="6">
    <source>
        <dbReference type="ARBA" id="ARBA00022605"/>
    </source>
</evidence>
<evidence type="ECO:0000313" key="17">
    <source>
        <dbReference type="Proteomes" id="UP000294412"/>
    </source>
</evidence>
<feature type="site" description="Part of a proton relay during catalysis" evidence="12">
    <location>
        <position position="44"/>
    </location>
</feature>
<dbReference type="GO" id="GO:0005829">
    <property type="term" value="C:cytosol"/>
    <property type="evidence" value="ECO:0007669"/>
    <property type="project" value="TreeGrafter"/>
</dbReference>
<dbReference type="InterPro" id="IPR020625">
    <property type="entry name" value="Schiff_base-form_aldolases_AS"/>
</dbReference>
<dbReference type="InterPro" id="IPR002220">
    <property type="entry name" value="DapA-like"/>
</dbReference>
<keyword evidence="5 12" id="KW-0963">Cytoplasm</keyword>
<dbReference type="OrthoDB" id="9782828at2"/>
<keyword evidence="8 12" id="KW-0457">Lysine biosynthesis</keyword>
<feature type="active site" description="Schiff-base intermediate with substrate" evidence="12 14">
    <location>
        <position position="161"/>
    </location>
</feature>